<organism evidence="1 2">
    <name type="scientific">Solanum bulbocastanum</name>
    <name type="common">Wild potato</name>
    <dbReference type="NCBI Taxonomy" id="147425"/>
    <lineage>
        <taxon>Eukaryota</taxon>
        <taxon>Viridiplantae</taxon>
        <taxon>Streptophyta</taxon>
        <taxon>Embryophyta</taxon>
        <taxon>Tracheophyta</taxon>
        <taxon>Spermatophyta</taxon>
        <taxon>Magnoliopsida</taxon>
        <taxon>eudicotyledons</taxon>
        <taxon>Gunneridae</taxon>
        <taxon>Pentapetalae</taxon>
        <taxon>asterids</taxon>
        <taxon>lamiids</taxon>
        <taxon>Solanales</taxon>
        <taxon>Solanaceae</taxon>
        <taxon>Solanoideae</taxon>
        <taxon>Solaneae</taxon>
        <taxon>Solanum</taxon>
    </lineage>
</organism>
<reference evidence="1 2" key="1">
    <citation type="submission" date="2024-02" db="EMBL/GenBank/DDBJ databases">
        <title>de novo genome assembly of Solanum bulbocastanum strain 11H21.</title>
        <authorList>
            <person name="Hosaka A.J."/>
        </authorList>
    </citation>
    <scope>NUCLEOTIDE SEQUENCE [LARGE SCALE GENOMIC DNA]</scope>
    <source>
        <tissue evidence="1">Young leaves</tissue>
    </source>
</reference>
<gene>
    <name evidence="1" type="ORF">RDI58_021001</name>
</gene>
<protein>
    <submittedName>
        <fullName evidence="1">Uncharacterized protein</fullName>
    </submittedName>
</protein>
<proteinExistence type="predicted"/>
<dbReference type="EMBL" id="JBANQN010000008">
    <property type="protein sequence ID" value="KAK6783204.1"/>
    <property type="molecule type" value="Genomic_DNA"/>
</dbReference>
<dbReference type="AlphaFoldDB" id="A0AAN8Y8A4"/>
<keyword evidence="2" id="KW-1185">Reference proteome</keyword>
<accession>A0AAN8Y8A4</accession>
<dbReference type="Proteomes" id="UP001371456">
    <property type="component" value="Unassembled WGS sequence"/>
</dbReference>
<evidence type="ECO:0000313" key="2">
    <source>
        <dbReference type="Proteomes" id="UP001371456"/>
    </source>
</evidence>
<name>A0AAN8Y8A4_SOLBU</name>
<comment type="caution">
    <text evidence="1">The sequence shown here is derived from an EMBL/GenBank/DDBJ whole genome shotgun (WGS) entry which is preliminary data.</text>
</comment>
<evidence type="ECO:0000313" key="1">
    <source>
        <dbReference type="EMBL" id="KAK6783204.1"/>
    </source>
</evidence>
<sequence length="95" mass="11049">MGLEIFRKAIIFSLITRASSSECRELKKFILAKNLVIQETLLSHMTPPAPSFLMFLSIRVWKKMATYRILALLVRDDNKDLQTLPCLLIKEIKRE</sequence>